<keyword evidence="8 9" id="KW-0807">Transducer</keyword>
<dbReference type="PANTHER" id="PTHR45695">
    <property type="entry name" value="LEUCOKININ RECEPTOR-RELATED"/>
    <property type="match status" value="1"/>
</dbReference>
<evidence type="ECO:0000256" key="8">
    <source>
        <dbReference type="ARBA" id="ARBA00023224"/>
    </source>
</evidence>
<dbReference type="GO" id="GO:0004983">
    <property type="term" value="F:neuropeptide Y receptor activity"/>
    <property type="evidence" value="ECO:0007669"/>
    <property type="project" value="InterPro"/>
</dbReference>
<dbReference type="CDD" id="cd15001">
    <property type="entry name" value="7tmA_GPRnna14-like"/>
    <property type="match status" value="1"/>
</dbReference>
<dbReference type="PRINTS" id="PR00237">
    <property type="entry name" value="GPCRRHODOPSN"/>
</dbReference>
<feature type="transmembrane region" description="Helical" evidence="10">
    <location>
        <begin position="301"/>
        <end position="322"/>
    </location>
</feature>
<keyword evidence="13" id="KW-1185">Reference proteome</keyword>
<dbReference type="AlphaFoldDB" id="V4AHP4"/>
<dbReference type="CTD" id="20241693"/>
<dbReference type="PRINTS" id="PR01012">
    <property type="entry name" value="NRPEPTIDEYR"/>
</dbReference>
<evidence type="ECO:0000256" key="4">
    <source>
        <dbReference type="ARBA" id="ARBA00022989"/>
    </source>
</evidence>
<dbReference type="InterPro" id="IPR000611">
    <property type="entry name" value="NPY_rcpt"/>
</dbReference>
<dbReference type="SUPFAM" id="SSF81321">
    <property type="entry name" value="Family A G protein-coupled receptor-like"/>
    <property type="match status" value="1"/>
</dbReference>
<organism evidence="12 13">
    <name type="scientific">Lottia gigantea</name>
    <name type="common">Giant owl limpet</name>
    <dbReference type="NCBI Taxonomy" id="225164"/>
    <lineage>
        <taxon>Eukaryota</taxon>
        <taxon>Metazoa</taxon>
        <taxon>Spiralia</taxon>
        <taxon>Lophotrochozoa</taxon>
        <taxon>Mollusca</taxon>
        <taxon>Gastropoda</taxon>
        <taxon>Patellogastropoda</taxon>
        <taxon>Lottioidea</taxon>
        <taxon>Lottiidae</taxon>
        <taxon>Lottia</taxon>
    </lineage>
</organism>
<feature type="transmembrane region" description="Helical" evidence="10">
    <location>
        <begin position="342"/>
        <end position="361"/>
    </location>
</feature>
<keyword evidence="7 9" id="KW-0675">Receptor</keyword>
<dbReference type="PANTHER" id="PTHR45695:SF15">
    <property type="entry name" value="OPSIN RH2"/>
    <property type="match status" value="1"/>
</dbReference>
<accession>V4AHP4</accession>
<dbReference type="EMBL" id="KB199952">
    <property type="protein sequence ID" value="ESP03584.1"/>
    <property type="molecule type" value="Genomic_DNA"/>
</dbReference>
<comment type="subcellular location">
    <subcellularLocation>
        <location evidence="1">Membrane</location>
        <topology evidence="1">Multi-pass membrane protein</topology>
    </subcellularLocation>
</comment>
<feature type="transmembrane region" description="Helical" evidence="10">
    <location>
        <begin position="167"/>
        <end position="188"/>
    </location>
</feature>
<reference evidence="12 13" key="1">
    <citation type="journal article" date="2013" name="Nature">
        <title>Insights into bilaterian evolution from three spiralian genomes.</title>
        <authorList>
            <person name="Simakov O."/>
            <person name="Marletaz F."/>
            <person name="Cho S.J."/>
            <person name="Edsinger-Gonzales E."/>
            <person name="Havlak P."/>
            <person name="Hellsten U."/>
            <person name="Kuo D.H."/>
            <person name="Larsson T."/>
            <person name="Lv J."/>
            <person name="Arendt D."/>
            <person name="Savage R."/>
            <person name="Osoegawa K."/>
            <person name="de Jong P."/>
            <person name="Grimwood J."/>
            <person name="Chapman J.A."/>
            <person name="Shapiro H."/>
            <person name="Aerts A."/>
            <person name="Otillar R.P."/>
            <person name="Terry A.Y."/>
            <person name="Boore J.L."/>
            <person name="Grigoriev I.V."/>
            <person name="Lindberg D.R."/>
            <person name="Seaver E.C."/>
            <person name="Weisblat D.A."/>
            <person name="Putnam N.H."/>
            <person name="Rokhsar D.S."/>
        </authorList>
    </citation>
    <scope>NUCLEOTIDE SEQUENCE [LARGE SCALE GENOMIC DNA]</scope>
</reference>
<sequence>MESNLFDVNTSLNEVCEQCNGSFNSTNQTGYDYYYYDYEESVYAIPLEELVPGAIVYCITLLVGIVGNALVIFSIARYRRMRNITNTFLVSLASADLLLVLICVPVKFAAFFSFTWMFGEFLCKAVVYLQNVSAICSVLTLTVMSLERYYAILHPLKAKYVCTVGRARKAIVLLWILSFILALPIPFLQVHKLVGVIRTGYWCIKDWEQSLFSKVYESYMFCIMLVLPVFIMTFAYSSICIELWMVTHQRIVMKNGRNDQQTGQNSSPFRVASDKSPVIRKQTKLKVSTEDENTRKQVIKMLVAVIVIFIICWAPILINNLLTAFNVLHHLHYGYLKPMRLAFYLLSYLNSCVNPIIYGFMSKTFRKTFVHAICTCLRGKEYMRRKYFLRNSVQTRTSHYIYSKTNDDFEMSRTCCDHTDYGTCDEV</sequence>
<dbReference type="PROSITE" id="PS50262">
    <property type="entry name" value="G_PROTEIN_RECEP_F1_2"/>
    <property type="match status" value="1"/>
</dbReference>
<evidence type="ECO:0000313" key="12">
    <source>
        <dbReference type="EMBL" id="ESP03584.1"/>
    </source>
</evidence>
<keyword evidence="6 10" id="KW-0472">Membrane</keyword>
<evidence type="ECO:0000259" key="11">
    <source>
        <dbReference type="PROSITE" id="PS50262"/>
    </source>
</evidence>
<dbReference type="InterPro" id="IPR017452">
    <property type="entry name" value="GPCR_Rhodpsn_7TM"/>
</dbReference>
<evidence type="ECO:0000256" key="2">
    <source>
        <dbReference type="ARBA" id="ARBA00010663"/>
    </source>
</evidence>
<feature type="transmembrane region" description="Helical" evidence="10">
    <location>
        <begin position="54"/>
        <end position="76"/>
    </location>
</feature>
<dbReference type="GeneID" id="20241693"/>
<feature type="transmembrane region" description="Helical" evidence="10">
    <location>
        <begin position="97"/>
        <end position="119"/>
    </location>
</feature>
<dbReference type="Pfam" id="PF00001">
    <property type="entry name" value="7tm_1"/>
    <property type="match status" value="1"/>
</dbReference>
<dbReference type="GO" id="GO:0005886">
    <property type="term" value="C:plasma membrane"/>
    <property type="evidence" value="ECO:0007669"/>
    <property type="project" value="TreeGrafter"/>
</dbReference>
<keyword evidence="3 9" id="KW-0812">Transmembrane</keyword>
<protein>
    <recommendedName>
        <fullName evidence="11">G-protein coupled receptors family 1 profile domain-containing protein</fullName>
    </recommendedName>
</protein>
<evidence type="ECO:0000313" key="13">
    <source>
        <dbReference type="Proteomes" id="UP000030746"/>
    </source>
</evidence>
<dbReference type="FunFam" id="1.20.1070.10:FF:000511">
    <property type="entry name" value="Putative neuropeptide G protein-coupled receptor"/>
    <property type="match status" value="1"/>
</dbReference>
<dbReference type="Proteomes" id="UP000030746">
    <property type="component" value="Unassembled WGS sequence"/>
</dbReference>
<keyword evidence="4 10" id="KW-1133">Transmembrane helix</keyword>
<gene>
    <name evidence="12" type="ORF">LOTGIDRAFT_171228</name>
</gene>
<evidence type="ECO:0000256" key="10">
    <source>
        <dbReference type="SAM" id="Phobius"/>
    </source>
</evidence>
<dbReference type="OMA" id="NHCFGAN"/>
<evidence type="ECO:0000256" key="7">
    <source>
        <dbReference type="ARBA" id="ARBA00023170"/>
    </source>
</evidence>
<evidence type="ECO:0000256" key="6">
    <source>
        <dbReference type="ARBA" id="ARBA00023136"/>
    </source>
</evidence>
<dbReference type="OrthoDB" id="2132067at2759"/>
<evidence type="ECO:0000256" key="3">
    <source>
        <dbReference type="ARBA" id="ARBA00022692"/>
    </source>
</evidence>
<comment type="similarity">
    <text evidence="2 9">Belongs to the G-protein coupled receptor 1 family.</text>
</comment>
<feature type="transmembrane region" description="Helical" evidence="10">
    <location>
        <begin position="218"/>
        <end position="244"/>
    </location>
</feature>
<dbReference type="Gene3D" id="1.20.1070.10">
    <property type="entry name" value="Rhodopsin 7-helix transmembrane proteins"/>
    <property type="match status" value="1"/>
</dbReference>
<feature type="domain" description="G-protein coupled receptors family 1 profile" evidence="11">
    <location>
        <begin position="67"/>
        <end position="358"/>
    </location>
</feature>
<dbReference type="SMART" id="SM01381">
    <property type="entry name" value="7TM_GPCR_Srsx"/>
    <property type="match status" value="1"/>
</dbReference>
<evidence type="ECO:0000256" key="5">
    <source>
        <dbReference type="ARBA" id="ARBA00023040"/>
    </source>
</evidence>
<dbReference type="PROSITE" id="PS00237">
    <property type="entry name" value="G_PROTEIN_RECEP_F1_1"/>
    <property type="match status" value="1"/>
</dbReference>
<feature type="transmembrane region" description="Helical" evidence="10">
    <location>
        <begin position="125"/>
        <end position="146"/>
    </location>
</feature>
<evidence type="ECO:0000256" key="9">
    <source>
        <dbReference type="RuleBase" id="RU000688"/>
    </source>
</evidence>
<dbReference type="InterPro" id="IPR000276">
    <property type="entry name" value="GPCR_Rhodpsn"/>
</dbReference>
<dbReference type="RefSeq" id="XP_009045672.1">
    <property type="nucleotide sequence ID" value="XM_009047424.1"/>
</dbReference>
<proteinExistence type="inferred from homology"/>
<dbReference type="HOGENOM" id="CLU_009579_6_3_1"/>
<name>V4AHP4_LOTGI</name>
<evidence type="ECO:0000256" key="1">
    <source>
        <dbReference type="ARBA" id="ARBA00004141"/>
    </source>
</evidence>
<dbReference type="KEGG" id="lgi:LOTGIDRAFT_171228"/>
<keyword evidence="5 9" id="KW-0297">G-protein coupled receptor</keyword>
<dbReference type="STRING" id="225164.V4AHP4"/>